<dbReference type="Gene3D" id="3.40.50.2300">
    <property type="match status" value="2"/>
</dbReference>
<name>A0A158GPK5_9BURK</name>
<dbReference type="InterPro" id="IPR028082">
    <property type="entry name" value="Peripla_BP_I"/>
</dbReference>
<evidence type="ECO:0000256" key="1">
    <source>
        <dbReference type="ARBA" id="ARBA00004196"/>
    </source>
</evidence>
<accession>A0A158GPK5</accession>
<dbReference type="PANTHER" id="PTHR46847">
    <property type="entry name" value="D-ALLOSE-BINDING PERIPLASMIC PROTEIN-RELATED"/>
    <property type="match status" value="1"/>
</dbReference>
<reference evidence="6 7" key="1">
    <citation type="submission" date="2016-01" db="EMBL/GenBank/DDBJ databases">
        <authorList>
            <person name="Oliw E.H."/>
        </authorList>
    </citation>
    <scope>NUCLEOTIDE SEQUENCE [LARGE SCALE GENOMIC DNA]</scope>
    <source>
        <strain evidence="6">LMG 27134</strain>
    </source>
</reference>
<dbReference type="Pfam" id="PF13407">
    <property type="entry name" value="Peripla_BP_4"/>
    <property type="match status" value="1"/>
</dbReference>
<evidence type="ECO:0000313" key="6">
    <source>
        <dbReference type="EMBL" id="SAL33777.1"/>
    </source>
</evidence>
<dbReference type="SUPFAM" id="SSF53822">
    <property type="entry name" value="Periplasmic binding protein-like I"/>
    <property type="match status" value="1"/>
</dbReference>
<evidence type="ECO:0000313" key="7">
    <source>
        <dbReference type="Proteomes" id="UP000054683"/>
    </source>
</evidence>
<organism evidence="6 7">
    <name type="scientific">Caballeronia udeis</name>
    <dbReference type="NCBI Taxonomy" id="1232866"/>
    <lineage>
        <taxon>Bacteria</taxon>
        <taxon>Pseudomonadati</taxon>
        <taxon>Pseudomonadota</taxon>
        <taxon>Betaproteobacteria</taxon>
        <taxon>Burkholderiales</taxon>
        <taxon>Burkholderiaceae</taxon>
        <taxon>Caballeronia</taxon>
    </lineage>
</organism>
<evidence type="ECO:0000256" key="3">
    <source>
        <dbReference type="ARBA" id="ARBA00022729"/>
    </source>
</evidence>
<evidence type="ECO:0000259" key="5">
    <source>
        <dbReference type="Pfam" id="PF13407"/>
    </source>
</evidence>
<evidence type="ECO:0000256" key="4">
    <source>
        <dbReference type="SAM" id="SignalP"/>
    </source>
</evidence>
<comment type="subcellular location">
    <subcellularLocation>
        <location evidence="1">Cell envelope</location>
    </subcellularLocation>
</comment>
<keyword evidence="3 4" id="KW-0732">Signal</keyword>
<dbReference type="AlphaFoldDB" id="A0A158GPK5"/>
<comment type="similarity">
    <text evidence="2">Belongs to the bacterial solute-binding protein 2 family.</text>
</comment>
<protein>
    <submittedName>
        <fullName evidence="6">Sugar ABC transporter substrate-binding protein</fullName>
    </submittedName>
</protein>
<feature type="signal peptide" evidence="4">
    <location>
        <begin position="1"/>
        <end position="23"/>
    </location>
</feature>
<dbReference type="Proteomes" id="UP000054683">
    <property type="component" value="Unassembled WGS sequence"/>
</dbReference>
<dbReference type="InterPro" id="IPR025997">
    <property type="entry name" value="SBP_2_dom"/>
</dbReference>
<dbReference type="GO" id="GO:0030246">
    <property type="term" value="F:carbohydrate binding"/>
    <property type="evidence" value="ECO:0007669"/>
    <property type="project" value="UniProtKB-ARBA"/>
</dbReference>
<dbReference type="CDD" id="cd19997">
    <property type="entry name" value="PBP1_ABC_sugar_binding-like"/>
    <property type="match status" value="1"/>
</dbReference>
<proteinExistence type="inferred from homology"/>
<dbReference type="GO" id="GO:0030313">
    <property type="term" value="C:cell envelope"/>
    <property type="evidence" value="ECO:0007669"/>
    <property type="project" value="UniProtKB-SubCell"/>
</dbReference>
<feature type="domain" description="Periplasmic binding protein" evidence="5">
    <location>
        <begin position="35"/>
        <end position="294"/>
    </location>
</feature>
<gene>
    <name evidence="6" type="ORF">AWB69_03065</name>
</gene>
<dbReference type="PANTHER" id="PTHR46847:SF1">
    <property type="entry name" value="D-ALLOSE-BINDING PERIPLASMIC PROTEIN-RELATED"/>
    <property type="match status" value="1"/>
</dbReference>
<dbReference type="EMBL" id="FCOK02000017">
    <property type="protein sequence ID" value="SAL33777.1"/>
    <property type="molecule type" value="Genomic_DNA"/>
</dbReference>
<feature type="chain" id="PRO_5008501677" evidence="4">
    <location>
        <begin position="24"/>
        <end position="342"/>
    </location>
</feature>
<evidence type="ECO:0000256" key="2">
    <source>
        <dbReference type="ARBA" id="ARBA00007639"/>
    </source>
</evidence>
<sequence length="342" mass="35881">MPIRKTTTLTTLATLLIATSAMAAVATGDTSKDKIALSNSYAGNTFRQQQLKSWAQVATEAKKAGLVADAPAFTTAENQATEQAQQIQNLVLQGYKAIVINAASPTALNGAIKSACSAGVIVVSFDGIVNEPCAYRIGADFHQMGAVQVDFLAKKLNGKGNILEVRGLAGVSVDDEIHQGIVDEIKKYPGMKIVGSVYGAWTQTVAQKEVAGVLPSLPQVDGVVTQGGDGYGAAQAFRAAGRAVPTIILGNRQEELAWWKSQGTDTYQTMSIAADPGSSTFAFWVAQQLLAGNKLPHDMSLPTLTVTSASVDKVLANTAPGTVASNVFTRDQVVKLVEGQKK</sequence>